<feature type="compositionally biased region" description="Low complexity" evidence="2">
    <location>
        <begin position="1321"/>
        <end position="1330"/>
    </location>
</feature>
<dbReference type="Proteomes" id="UP000013827">
    <property type="component" value="Unassembled WGS sequence"/>
</dbReference>
<evidence type="ECO:0000256" key="2">
    <source>
        <dbReference type="SAM" id="MobiDB-lite"/>
    </source>
</evidence>
<feature type="compositionally biased region" description="Low complexity" evidence="2">
    <location>
        <begin position="83"/>
        <end position="101"/>
    </location>
</feature>
<dbReference type="RefSeq" id="XP_005764975.1">
    <property type="nucleotide sequence ID" value="XM_005764918.1"/>
</dbReference>
<name>A0A0D3IMR1_EMIH1</name>
<sequence>MPSTRSVLAAVLGLGLVFLFRDAFSVSSPNTAGHGLMERDVDSRLAALEKETERLVGRPLGSQLPEPERAATTRPAAMRQELAVARQEPAAAPSAAASGAARPQAVAGERTHWYDGAFLVAKHEPASNAASLRRLLKSLLGLSRLLNRTLILPTSLCGDGQAAEPADEPLGCRRCSTLARDALPLDAWRRAAASFEGGGVRLRPANFLSDARLPERLRSSHVRVRLPDGASAIEAAAALRDYETTVVLEIDRAAEAFCGWEARHDTGHAGEAFEAAVSPLLGGSGAAQLAHCSHFHAGAVTVLSFVSLGTSAAHNVSAPWESLPRSVRELPRGSDLAVTFATGSVSTMALNWAKATVSAGLSDILLGALDESMLKACRAAGVPCVLIQGGEASVELAKVSGNLRSRPSLYPKMSVLKVGFYRELLSFGFNVWACDADAIFLADPRPLLRSPSFAGAHLAAATDCIDVALDARSPLLHCDLNTGLVYLRSSAETIAFAEAWRETIAHAKEARIRDQYAFNMLLKSGGSSLKRDAAARQAGPRIFRATPAGGSLLLGVLPLSHFLNGHTYFVQHAHTLPAAPQPLAVHLTYQFAEGASFAHGKRQRLRQAGLWFVDEDEYYAGRFVRVGDSAATLPPSPLPPNVTSLTAINAHLAEARHRSRVLQALLGIGKALGRTVILPRMLCYCDFMWKEMTHCRVGGAFGMRLPFDCPMDHVCDTPRWMEQGVPGVTVREQGFLSNPRVPRSVSGSVQRVALRPGMTDADLRRELGAESAAVLEVADAVGTFCGFADAGTNRSFAQAVGRLLAYKRTPFCYDDGPGPRAPGYSQCCTPRKPGDPFFPCKYGFDPPEPFPACARRGTMGDQGPYQAALNGSESVVLEALKSKPDLLNQQLDKGMYTGYTLLHCAAAKGHASLANTLLNRGASTTPVNPKGKTAADLAEKGGHVALASLLRSRATRPPPPAAAAAAEAMVEDTVTAAASSSRAKAPAVQEGKYLAVVPSDAFDRVIGAEPPGSRISPLCVSNGAKVELDPEKDFYSMRIFDPDGAAGTAKLEAMLWEVIAPLGDSEACGAGVPVAEPLRTRLSAERIAEVKSGSGAEVASEQGGLYVWGSSLSVHLALLLLLRDVLGSEHARKYEAYAGTLHASLVPALTDKLAGIPPASADARAARPRLLLQRSAAQERPPLLRGSVWVGRDKLQPAASAAGAAAQGAAPTGDSQLLHLRRFALRGAAPEDGGPPPLLCAAGVRAAVAALALRLGDGAVRKGELQAALAPLAPLDAADVTALTAAVASSLRDRLLGGGIDAAALQTAEVATVLIDRAAAPRASPANGAAPKRERPAPMLSFGPGVAAAAAKLAHEPEAPLPAPPKPPVETGGPYSAAAAEASGSSDSSDSEDASDERRRRKRKEKKEKKRRRRDESDSLSDGQSAEEKKRKRAKKERKRSKKERRSTEQAQREGQD</sequence>
<feature type="region of interest" description="Disordered" evidence="2">
    <location>
        <begin position="1321"/>
        <end position="1342"/>
    </location>
</feature>
<keyword evidence="3" id="KW-0732">Signal</keyword>
<dbReference type="PROSITE" id="PS50088">
    <property type="entry name" value="ANK_REPEAT"/>
    <property type="match status" value="1"/>
</dbReference>
<feature type="compositionally biased region" description="Low complexity" evidence="2">
    <location>
        <begin position="1376"/>
        <end position="1388"/>
    </location>
</feature>
<accession>A0A0D3IMR1</accession>
<dbReference type="InterPro" id="IPR005069">
    <property type="entry name" value="Nucl-diP-sugar_transferase"/>
</dbReference>
<evidence type="ECO:0000313" key="6">
    <source>
        <dbReference type="Proteomes" id="UP000013827"/>
    </source>
</evidence>
<feature type="compositionally biased region" description="Pro residues" evidence="2">
    <location>
        <begin position="1359"/>
        <end position="1368"/>
    </location>
</feature>
<dbReference type="Pfam" id="PF12796">
    <property type="entry name" value="Ank_2"/>
    <property type="match status" value="1"/>
</dbReference>
<dbReference type="InterPro" id="IPR036770">
    <property type="entry name" value="Ankyrin_rpt-contain_sf"/>
</dbReference>
<dbReference type="GO" id="GO:0005794">
    <property type="term" value="C:Golgi apparatus"/>
    <property type="evidence" value="ECO:0007669"/>
    <property type="project" value="TreeGrafter"/>
</dbReference>
<dbReference type="PROSITE" id="PS50297">
    <property type="entry name" value="ANK_REP_REGION"/>
    <property type="match status" value="1"/>
</dbReference>
<evidence type="ECO:0000259" key="4">
    <source>
        <dbReference type="Pfam" id="PF03407"/>
    </source>
</evidence>
<dbReference type="HOGENOM" id="CLU_250988_0_0_1"/>
<dbReference type="SUPFAM" id="SSF48403">
    <property type="entry name" value="Ankyrin repeat"/>
    <property type="match status" value="1"/>
</dbReference>
<dbReference type="Pfam" id="PF03407">
    <property type="entry name" value="Nucleotid_trans"/>
    <property type="match status" value="1"/>
</dbReference>
<organism evidence="5 6">
    <name type="scientific">Emiliania huxleyi (strain CCMP1516)</name>
    <dbReference type="NCBI Taxonomy" id="280463"/>
    <lineage>
        <taxon>Eukaryota</taxon>
        <taxon>Haptista</taxon>
        <taxon>Haptophyta</taxon>
        <taxon>Prymnesiophyceae</taxon>
        <taxon>Isochrysidales</taxon>
        <taxon>Noelaerhabdaceae</taxon>
        <taxon>Emiliania</taxon>
    </lineage>
</organism>
<evidence type="ECO:0000256" key="3">
    <source>
        <dbReference type="SAM" id="SignalP"/>
    </source>
</evidence>
<feature type="region of interest" description="Disordered" evidence="2">
    <location>
        <begin position="1357"/>
        <end position="1457"/>
    </location>
</feature>
<feature type="chain" id="PRO_5044218899" description="Nucleotide-diphospho-sugar transferase domain-containing protein" evidence="3">
    <location>
        <begin position="26"/>
        <end position="1457"/>
    </location>
</feature>
<feature type="domain" description="Nucleotide-diphospho-sugar transferase" evidence="4">
    <location>
        <begin position="361"/>
        <end position="594"/>
    </location>
</feature>
<feature type="compositionally biased region" description="Basic and acidic residues" evidence="2">
    <location>
        <begin position="1446"/>
        <end position="1457"/>
    </location>
</feature>
<feature type="compositionally biased region" description="Basic residues" evidence="2">
    <location>
        <begin position="1430"/>
        <end position="1445"/>
    </location>
</feature>
<feature type="compositionally biased region" description="Basic residues" evidence="2">
    <location>
        <begin position="1399"/>
        <end position="1413"/>
    </location>
</feature>
<dbReference type="eggNOG" id="ENOG502SJQR">
    <property type="taxonomic scope" value="Eukaryota"/>
</dbReference>
<protein>
    <recommendedName>
        <fullName evidence="4">Nucleotide-diphospho-sugar transferase domain-containing protein</fullName>
    </recommendedName>
</protein>
<dbReference type="KEGG" id="ehx:EMIHUDRAFT_120079"/>
<dbReference type="Gene3D" id="1.25.40.20">
    <property type="entry name" value="Ankyrin repeat-containing domain"/>
    <property type="match status" value="1"/>
</dbReference>
<keyword evidence="6" id="KW-1185">Reference proteome</keyword>
<feature type="region of interest" description="Disordered" evidence="2">
    <location>
        <begin position="56"/>
        <end position="75"/>
    </location>
</feature>
<dbReference type="EnsemblProtists" id="EOD12546">
    <property type="protein sequence ID" value="EOD12546"/>
    <property type="gene ID" value="EMIHUDRAFT_120079"/>
</dbReference>
<evidence type="ECO:0000313" key="5">
    <source>
        <dbReference type="EnsemblProtists" id="EOD12546"/>
    </source>
</evidence>
<keyword evidence="1" id="KW-0040">ANK repeat</keyword>
<dbReference type="PaxDb" id="2903-EOD12546"/>
<dbReference type="InterPro" id="IPR053250">
    <property type="entry name" value="Glycosyltransferase_77"/>
</dbReference>
<evidence type="ECO:0000256" key="1">
    <source>
        <dbReference type="PROSITE-ProRule" id="PRU00023"/>
    </source>
</evidence>
<feature type="region of interest" description="Disordered" evidence="2">
    <location>
        <begin position="82"/>
        <end position="101"/>
    </location>
</feature>
<dbReference type="GeneID" id="17258700"/>
<proteinExistence type="predicted"/>
<reference evidence="6" key="1">
    <citation type="journal article" date="2013" name="Nature">
        <title>Pan genome of the phytoplankton Emiliania underpins its global distribution.</title>
        <authorList>
            <person name="Read B.A."/>
            <person name="Kegel J."/>
            <person name="Klute M.J."/>
            <person name="Kuo A."/>
            <person name="Lefebvre S.C."/>
            <person name="Maumus F."/>
            <person name="Mayer C."/>
            <person name="Miller J."/>
            <person name="Monier A."/>
            <person name="Salamov A."/>
            <person name="Young J."/>
            <person name="Aguilar M."/>
            <person name="Claverie J.M."/>
            <person name="Frickenhaus S."/>
            <person name="Gonzalez K."/>
            <person name="Herman E.K."/>
            <person name="Lin Y.C."/>
            <person name="Napier J."/>
            <person name="Ogata H."/>
            <person name="Sarno A.F."/>
            <person name="Shmutz J."/>
            <person name="Schroeder D."/>
            <person name="de Vargas C."/>
            <person name="Verret F."/>
            <person name="von Dassow P."/>
            <person name="Valentin K."/>
            <person name="Van de Peer Y."/>
            <person name="Wheeler G."/>
            <person name="Dacks J.B."/>
            <person name="Delwiche C.F."/>
            <person name="Dyhrman S.T."/>
            <person name="Glockner G."/>
            <person name="John U."/>
            <person name="Richards T."/>
            <person name="Worden A.Z."/>
            <person name="Zhang X."/>
            <person name="Grigoriev I.V."/>
            <person name="Allen A.E."/>
            <person name="Bidle K."/>
            <person name="Borodovsky M."/>
            <person name="Bowler C."/>
            <person name="Brownlee C."/>
            <person name="Cock J.M."/>
            <person name="Elias M."/>
            <person name="Gladyshev V.N."/>
            <person name="Groth M."/>
            <person name="Guda C."/>
            <person name="Hadaegh A."/>
            <person name="Iglesias-Rodriguez M.D."/>
            <person name="Jenkins J."/>
            <person name="Jones B.M."/>
            <person name="Lawson T."/>
            <person name="Leese F."/>
            <person name="Lindquist E."/>
            <person name="Lobanov A."/>
            <person name="Lomsadze A."/>
            <person name="Malik S.B."/>
            <person name="Marsh M.E."/>
            <person name="Mackinder L."/>
            <person name="Mock T."/>
            <person name="Mueller-Roeber B."/>
            <person name="Pagarete A."/>
            <person name="Parker M."/>
            <person name="Probert I."/>
            <person name="Quesneville H."/>
            <person name="Raines C."/>
            <person name="Rensing S.A."/>
            <person name="Riano-Pachon D.M."/>
            <person name="Richier S."/>
            <person name="Rokitta S."/>
            <person name="Shiraiwa Y."/>
            <person name="Soanes D.M."/>
            <person name="van der Giezen M."/>
            <person name="Wahlund T.M."/>
            <person name="Williams B."/>
            <person name="Wilson W."/>
            <person name="Wolfe G."/>
            <person name="Wurch L.L."/>
        </authorList>
    </citation>
    <scope>NUCLEOTIDE SEQUENCE</scope>
</reference>
<dbReference type="PANTHER" id="PTHR46936:SF1">
    <property type="entry name" value="ARABINOSYLTRANSFERASE XEG113"/>
    <property type="match status" value="1"/>
</dbReference>
<feature type="repeat" description="ANK" evidence="1">
    <location>
        <begin position="897"/>
        <end position="929"/>
    </location>
</feature>
<reference evidence="5" key="2">
    <citation type="submission" date="2024-10" db="UniProtKB">
        <authorList>
            <consortium name="EnsemblProtists"/>
        </authorList>
    </citation>
    <scope>IDENTIFICATION</scope>
</reference>
<dbReference type="GO" id="GO:0052636">
    <property type="term" value="F:arabinosyltransferase activity"/>
    <property type="evidence" value="ECO:0007669"/>
    <property type="project" value="TreeGrafter"/>
</dbReference>
<dbReference type="InterPro" id="IPR002110">
    <property type="entry name" value="Ankyrin_rpt"/>
</dbReference>
<feature type="signal peptide" evidence="3">
    <location>
        <begin position="1"/>
        <end position="25"/>
    </location>
</feature>
<dbReference type="PANTHER" id="PTHR46936">
    <property type="entry name" value="ARABINOSYLTRANSFERASE XEG113"/>
    <property type="match status" value="1"/>
</dbReference>